<organism evidence="1 2">
    <name type="scientific">Auriscalpium vulgare</name>
    <dbReference type="NCBI Taxonomy" id="40419"/>
    <lineage>
        <taxon>Eukaryota</taxon>
        <taxon>Fungi</taxon>
        <taxon>Dikarya</taxon>
        <taxon>Basidiomycota</taxon>
        <taxon>Agaricomycotina</taxon>
        <taxon>Agaricomycetes</taxon>
        <taxon>Russulales</taxon>
        <taxon>Auriscalpiaceae</taxon>
        <taxon>Auriscalpium</taxon>
    </lineage>
</organism>
<comment type="caution">
    <text evidence="1">The sequence shown here is derived from an EMBL/GenBank/DDBJ whole genome shotgun (WGS) entry which is preliminary data.</text>
</comment>
<keyword evidence="2" id="KW-1185">Reference proteome</keyword>
<dbReference type="EMBL" id="MU276144">
    <property type="protein sequence ID" value="KAI0041095.1"/>
    <property type="molecule type" value="Genomic_DNA"/>
</dbReference>
<gene>
    <name evidence="1" type="ORF">FA95DRAFT_1611275</name>
</gene>
<dbReference type="Proteomes" id="UP000814033">
    <property type="component" value="Unassembled WGS sequence"/>
</dbReference>
<name>A0ACB8RAD1_9AGAM</name>
<proteinExistence type="predicted"/>
<evidence type="ECO:0000313" key="1">
    <source>
        <dbReference type="EMBL" id="KAI0041095.1"/>
    </source>
</evidence>
<accession>A0ACB8RAD1</accession>
<evidence type="ECO:0000313" key="2">
    <source>
        <dbReference type="Proteomes" id="UP000814033"/>
    </source>
</evidence>
<reference evidence="1" key="1">
    <citation type="submission" date="2021-02" db="EMBL/GenBank/DDBJ databases">
        <authorList>
            <consortium name="DOE Joint Genome Institute"/>
            <person name="Ahrendt S."/>
            <person name="Looney B.P."/>
            <person name="Miyauchi S."/>
            <person name="Morin E."/>
            <person name="Drula E."/>
            <person name="Courty P.E."/>
            <person name="Chicoki N."/>
            <person name="Fauchery L."/>
            <person name="Kohler A."/>
            <person name="Kuo A."/>
            <person name="Labutti K."/>
            <person name="Pangilinan J."/>
            <person name="Lipzen A."/>
            <person name="Riley R."/>
            <person name="Andreopoulos W."/>
            <person name="He G."/>
            <person name="Johnson J."/>
            <person name="Barry K.W."/>
            <person name="Grigoriev I.V."/>
            <person name="Nagy L."/>
            <person name="Hibbett D."/>
            <person name="Henrissat B."/>
            <person name="Matheny P.B."/>
            <person name="Labbe J."/>
            <person name="Martin F."/>
        </authorList>
    </citation>
    <scope>NUCLEOTIDE SEQUENCE</scope>
    <source>
        <strain evidence="1">FP105234-sp</strain>
    </source>
</reference>
<sequence length="408" mass="43832">MANHSTEPHIQTLAIEMAGFGEVSLYYTPLNSQARSSTTHLRFSSFPVGSESAPQRADRPESEAGPASTQPPPAPDSHQAMTTPPSVPSSPRPCPPTDERVVEASEPLAHPDTAHPPSLHGTPLRAQTHASNLAPTLSVTSASSLPETQPDWHPHQRTAHDNPPRARTPASNPAPALSVTEPSSPVPSQAARRSASCVPETQPDWHAHPRTPHDTPPRARTPTSNPAPASALSVTEPSSPAPSSPAPSLAARRSASCTPETQPDWQAHPRTPHDAPPRAHTPTSNPAPALSVTEPSSPASSTASRRSESCVPETQQDSYNANETFSFELDKLAGLKRPLELTQGFYDLVEEIDAQEALEPTARLEVPAYLPRRSQKSAPRRTWRPRHDGRAQPTAEWSRVFYTAEIPA</sequence>
<reference evidence="1" key="2">
    <citation type="journal article" date="2022" name="New Phytol.">
        <title>Evolutionary transition to the ectomycorrhizal habit in the genomes of a hyperdiverse lineage of mushroom-forming fungi.</title>
        <authorList>
            <person name="Looney B."/>
            <person name="Miyauchi S."/>
            <person name="Morin E."/>
            <person name="Drula E."/>
            <person name="Courty P.E."/>
            <person name="Kohler A."/>
            <person name="Kuo A."/>
            <person name="LaButti K."/>
            <person name="Pangilinan J."/>
            <person name="Lipzen A."/>
            <person name="Riley R."/>
            <person name="Andreopoulos W."/>
            <person name="He G."/>
            <person name="Johnson J."/>
            <person name="Nolan M."/>
            <person name="Tritt A."/>
            <person name="Barry K.W."/>
            <person name="Grigoriev I.V."/>
            <person name="Nagy L.G."/>
            <person name="Hibbett D."/>
            <person name="Henrissat B."/>
            <person name="Matheny P.B."/>
            <person name="Labbe J."/>
            <person name="Martin F.M."/>
        </authorList>
    </citation>
    <scope>NUCLEOTIDE SEQUENCE</scope>
    <source>
        <strain evidence="1">FP105234-sp</strain>
    </source>
</reference>
<protein>
    <submittedName>
        <fullName evidence="1">Uncharacterized protein</fullName>
    </submittedName>
</protein>